<dbReference type="GO" id="GO:0005886">
    <property type="term" value="C:plasma membrane"/>
    <property type="evidence" value="ECO:0007669"/>
    <property type="project" value="UniProtKB-SubCell"/>
</dbReference>
<dbReference type="Proteomes" id="UP000035462">
    <property type="component" value="Unassembled WGS sequence"/>
</dbReference>
<dbReference type="PANTHER" id="PTHR30561">
    <property type="entry name" value="SMR FAMILY PROTON-DEPENDENT DRUG EFFLUX TRANSPORTER SUGE"/>
    <property type="match status" value="1"/>
</dbReference>
<dbReference type="EMBL" id="JAIT01000059">
    <property type="protein sequence ID" value="KLE03684.1"/>
    <property type="molecule type" value="Genomic_DNA"/>
</dbReference>
<dbReference type="InterPro" id="IPR037185">
    <property type="entry name" value="EmrE-like"/>
</dbReference>
<dbReference type="RefSeq" id="WP_046995247.1">
    <property type="nucleotide sequence ID" value="NZ_JAIT01000059.1"/>
</dbReference>
<keyword evidence="5 6" id="KW-0472">Membrane</keyword>
<proteinExistence type="predicted"/>
<comment type="subcellular location">
    <subcellularLocation>
        <location evidence="1">Cell membrane</location>
        <topology evidence="1">Multi-pass membrane protein</topology>
    </subcellularLocation>
</comment>
<evidence type="ECO:0000256" key="2">
    <source>
        <dbReference type="ARBA" id="ARBA00022475"/>
    </source>
</evidence>
<reference evidence="7 8" key="1">
    <citation type="submission" date="2014-01" db="EMBL/GenBank/DDBJ databases">
        <title>Development of a Comparative Genomic Fingerprinting Assay for High Resolution Genotyping of Arcobacter butzleri.</title>
        <authorList>
            <person name="Webb A.L."/>
            <person name="Inglis G.D."/>
            <person name="Kruczkiewicz P."/>
            <person name="Selinger L.B."/>
            <person name="Taboada E.N."/>
        </authorList>
    </citation>
    <scope>NUCLEOTIDE SEQUENCE [LARGE SCALE GENOMIC DNA]</scope>
    <source>
        <strain evidence="7 8">L352</strain>
    </source>
</reference>
<dbReference type="GO" id="GO:0022857">
    <property type="term" value="F:transmembrane transporter activity"/>
    <property type="evidence" value="ECO:0007669"/>
    <property type="project" value="InterPro"/>
</dbReference>
<keyword evidence="2" id="KW-1003">Cell membrane</keyword>
<dbReference type="SUPFAM" id="SSF103481">
    <property type="entry name" value="Multidrug resistance efflux transporter EmrE"/>
    <property type="match status" value="1"/>
</dbReference>
<evidence type="ECO:0000313" key="8">
    <source>
        <dbReference type="Proteomes" id="UP000035462"/>
    </source>
</evidence>
<feature type="transmembrane region" description="Helical" evidence="6">
    <location>
        <begin position="40"/>
        <end position="63"/>
    </location>
</feature>
<evidence type="ECO:0000256" key="5">
    <source>
        <dbReference type="ARBA" id="ARBA00023136"/>
    </source>
</evidence>
<comment type="caution">
    <text evidence="7">The sequence shown here is derived from an EMBL/GenBank/DDBJ whole genome shotgun (WGS) entry which is preliminary data.</text>
</comment>
<sequence length="121" mass="14069">MGYFYIFGTIFFTVYGQLILKWRILNYSSMPENFSQKLIFLFKLLFDPFIFSGFASAFIASFFWMAAMTKFELSFAYPFMSGAFVLVFIFSVFLFHEVVTWQKILGLTFIVLGIIITSRGA</sequence>
<evidence type="ECO:0000256" key="3">
    <source>
        <dbReference type="ARBA" id="ARBA00022692"/>
    </source>
</evidence>
<protein>
    <submittedName>
        <fullName evidence="7">Membrane protein</fullName>
    </submittedName>
</protein>
<evidence type="ECO:0000313" key="7">
    <source>
        <dbReference type="EMBL" id="KLE03684.1"/>
    </source>
</evidence>
<name>A0A837J9V6_9BACT</name>
<dbReference type="InterPro" id="IPR000390">
    <property type="entry name" value="Small_drug/metabolite_transptr"/>
</dbReference>
<evidence type="ECO:0000256" key="4">
    <source>
        <dbReference type="ARBA" id="ARBA00022989"/>
    </source>
</evidence>
<feature type="transmembrane region" description="Helical" evidence="6">
    <location>
        <begin position="101"/>
        <end position="118"/>
    </location>
</feature>
<feature type="transmembrane region" description="Helical" evidence="6">
    <location>
        <begin position="75"/>
        <end position="95"/>
    </location>
</feature>
<dbReference type="Gene3D" id="1.10.3730.20">
    <property type="match status" value="1"/>
</dbReference>
<dbReference type="AlphaFoldDB" id="A0A837J9V6"/>
<organism evidence="7 8">
    <name type="scientific">Aliarcobacter butzleri L352</name>
    <dbReference type="NCBI Taxonomy" id="1447260"/>
    <lineage>
        <taxon>Bacteria</taxon>
        <taxon>Pseudomonadati</taxon>
        <taxon>Campylobacterota</taxon>
        <taxon>Epsilonproteobacteria</taxon>
        <taxon>Campylobacterales</taxon>
        <taxon>Arcobacteraceae</taxon>
        <taxon>Aliarcobacter</taxon>
    </lineage>
</organism>
<keyword evidence="4 6" id="KW-1133">Transmembrane helix</keyword>
<keyword evidence="3 6" id="KW-0812">Transmembrane</keyword>
<dbReference type="PANTHER" id="PTHR30561:SF9">
    <property type="entry name" value="4-AMINO-4-DEOXY-L-ARABINOSE-PHOSPHOUNDECAPRENOL FLIPPASE SUBUNIT ARNF-RELATED"/>
    <property type="match status" value="1"/>
</dbReference>
<accession>A0A837J9V6</accession>
<evidence type="ECO:0000256" key="6">
    <source>
        <dbReference type="SAM" id="Phobius"/>
    </source>
</evidence>
<evidence type="ECO:0000256" key="1">
    <source>
        <dbReference type="ARBA" id="ARBA00004651"/>
    </source>
</evidence>
<gene>
    <name evidence="7" type="ORF">AF77_09500</name>
</gene>